<dbReference type="GeneID" id="91089444"/>
<feature type="compositionally biased region" description="Basic residues" evidence="1">
    <location>
        <begin position="302"/>
        <end position="311"/>
    </location>
</feature>
<evidence type="ECO:0000313" key="2">
    <source>
        <dbReference type="EMBL" id="WVN90003.1"/>
    </source>
</evidence>
<dbReference type="Proteomes" id="UP000094043">
    <property type="component" value="Chromosome 6"/>
</dbReference>
<organism evidence="2 3">
    <name type="scientific">Cryptococcus depauperatus CBS 7841</name>
    <dbReference type="NCBI Taxonomy" id="1295531"/>
    <lineage>
        <taxon>Eukaryota</taxon>
        <taxon>Fungi</taxon>
        <taxon>Dikarya</taxon>
        <taxon>Basidiomycota</taxon>
        <taxon>Agaricomycotina</taxon>
        <taxon>Tremellomycetes</taxon>
        <taxon>Tremellales</taxon>
        <taxon>Cryptococcaceae</taxon>
        <taxon>Cryptococcus</taxon>
    </lineage>
</organism>
<dbReference type="RefSeq" id="XP_066070703.1">
    <property type="nucleotide sequence ID" value="XM_066214606.1"/>
</dbReference>
<feature type="compositionally biased region" description="Polar residues" evidence="1">
    <location>
        <begin position="93"/>
        <end position="102"/>
    </location>
</feature>
<name>A0AAJ8JX06_9TREE</name>
<dbReference type="KEGG" id="cdep:91089444"/>
<reference evidence="2" key="1">
    <citation type="submission" date="2016-06" db="EMBL/GenBank/DDBJ databases">
        <authorList>
            <person name="Cuomo C."/>
            <person name="Litvintseva A."/>
            <person name="Heitman J."/>
            <person name="Chen Y."/>
            <person name="Sun S."/>
            <person name="Springer D."/>
            <person name="Dromer F."/>
            <person name="Young S."/>
            <person name="Zeng Q."/>
            <person name="Chapman S."/>
            <person name="Gujja S."/>
            <person name="Saif S."/>
            <person name="Birren B."/>
        </authorList>
    </citation>
    <scope>NUCLEOTIDE SEQUENCE</scope>
    <source>
        <strain evidence="2">CBS 7841</strain>
    </source>
</reference>
<feature type="compositionally biased region" description="Polar residues" evidence="1">
    <location>
        <begin position="259"/>
        <end position="286"/>
    </location>
</feature>
<accession>A0AAJ8JX06</accession>
<evidence type="ECO:0000313" key="3">
    <source>
        <dbReference type="Proteomes" id="UP000094043"/>
    </source>
</evidence>
<proteinExistence type="predicted"/>
<feature type="region of interest" description="Disordered" evidence="1">
    <location>
        <begin position="71"/>
        <end position="103"/>
    </location>
</feature>
<gene>
    <name evidence="2" type="ORF">L203_105235</name>
</gene>
<sequence length="367" mass="40661">MATKSGYLQQREESLTINSLNGHETFGVLTPIHIISLPHLLHLASFRKGHSLAPVILRDQQPMRSRQHLVNSCRPSMTNSESSNTSDELKTPPSASAFLSSQSRKRKGGVVATPLSVKMRCVTARPLLKAMVDRCVAYNPASDLAKSKHTVSINYNHPYSPSSDWGNTRSSNPSPGEFRRAEKLSGLQKMSKSEKRARQERIFRVQELVREMKASANGEIYVPREIIIKDTSLEAISTPTQAFMTTVGKNSHKKKAPSRSKNGTPQTSPHFSARAQTQSPRTNDTPLSVDAEPPQTVPLVHGKTKPSRQKKSPVDALAHAKDRAEGKVSNESPTVSIKLFDYLLSTLCRLPVHFAMSYPEFPLVIFF</sequence>
<dbReference type="AlphaFoldDB" id="A0AAJ8JX06"/>
<keyword evidence="3" id="KW-1185">Reference proteome</keyword>
<reference evidence="2" key="3">
    <citation type="submission" date="2024-01" db="EMBL/GenBank/DDBJ databases">
        <authorList>
            <person name="Coelho M.A."/>
            <person name="David-Palma M."/>
            <person name="Shea T."/>
            <person name="Sun S."/>
            <person name="Cuomo C.A."/>
            <person name="Heitman J."/>
        </authorList>
    </citation>
    <scope>NUCLEOTIDE SEQUENCE</scope>
    <source>
        <strain evidence="2">CBS 7841</strain>
    </source>
</reference>
<feature type="region of interest" description="Disordered" evidence="1">
    <location>
        <begin position="157"/>
        <end position="199"/>
    </location>
</feature>
<feature type="compositionally biased region" description="Polar residues" evidence="1">
    <location>
        <begin position="157"/>
        <end position="174"/>
    </location>
</feature>
<feature type="compositionally biased region" description="Polar residues" evidence="1">
    <location>
        <begin position="71"/>
        <end position="86"/>
    </location>
</feature>
<protein>
    <submittedName>
        <fullName evidence="2">Uncharacterized protein</fullName>
    </submittedName>
</protein>
<evidence type="ECO:0000256" key="1">
    <source>
        <dbReference type="SAM" id="MobiDB-lite"/>
    </source>
</evidence>
<feature type="region of interest" description="Disordered" evidence="1">
    <location>
        <begin position="244"/>
        <end position="330"/>
    </location>
</feature>
<feature type="compositionally biased region" description="Basic and acidic residues" evidence="1">
    <location>
        <begin position="318"/>
        <end position="328"/>
    </location>
</feature>
<dbReference type="EMBL" id="CP143789">
    <property type="protein sequence ID" value="WVN90003.1"/>
    <property type="molecule type" value="Genomic_DNA"/>
</dbReference>
<reference evidence="2" key="2">
    <citation type="journal article" date="2022" name="Elife">
        <title>Obligate sexual reproduction of a homothallic fungus closely related to the Cryptococcus pathogenic species complex.</title>
        <authorList>
            <person name="Passer A.R."/>
            <person name="Clancey S.A."/>
            <person name="Shea T."/>
            <person name="David-Palma M."/>
            <person name="Averette A.F."/>
            <person name="Boekhout T."/>
            <person name="Porcel B.M."/>
            <person name="Nowrousian M."/>
            <person name="Cuomo C.A."/>
            <person name="Sun S."/>
            <person name="Heitman J."/>
            <person name="Coelho M.A."/>
        </authorList>
    </citation>
    <scope>NUCLEOTIDE SEQUENCE</scope>
    <source>
        <strain evidence="2">CBS 7841</strain>
    </source>
</reference>